<dbReference type="InterPro" id="IPR051314">
    <property type="entry name" value="AAA_ATPase_RarA/MGS1/WRNIP1"/>
</dbReference>
<dbReference type="GO" id="GO:0006261">
    <property type="term" value="P:DNA-templated DNA replication"/>
    <property type="evidence" value="ECO:0007669"/>
    <property type="project" value="TreeGrafter"/>
</dbReference>
<dbReference type="GO" id="GO:0006310">
    <property type="term" value="P:DNA recombination"/>
    <property type="evidence" value="ECO:0007669"/>
    <property type="project" value="InterPro"/>
</dbReference>
<dbReference type="GO" id="GO:0008047">
    <property type="term" value="F:enzyme activator activity"/>
    <property type="evidence" value="ECO:0007669"/>
    <property type="project" value="TreeGrafter"/>
</dbReference>
<dbReference type="CDD" id="cd00009">
    <property type="entry name" value="AAA"/>
    <property type="match status" value="1"/>
</dbReference>
<protein>
    <recommendedName>
        <fullName evidence="3">RuvB-like AAA+ ATPase domain-containing protein</fullName>
    </recommendedName>
</protein>
<dbReference type="AlphaFoldDB" id="A0A382ICI0"/>
<dbReference type="SUPFAM" id="SSF52540">
    <property type="entry name" value="P-loop containing nucleoside triphosphate hydrolases"/>
    <property type="match status" value="1"/>
</dbReference>
<dbReference type="Gene3D" id="3.40.50.300">
    <property type="entry name" value="P-loop containing nucleotide triphosphate hydrolases"/>
    <property type="match status" value="1"/>
</dbReference>
<dbReference type="Pfam" id="PF05496">
    <property type="entry name" value="RuvB_N"/>
    <property type="match status" value="1"/>
</dbReference>
<proteinExistence type="predicted"/>
<feature type="domain" description="RuvB-like AAA+ ATPase" evidence="3">
    <location>
        <begin position="23"/>
        <end position="78"/>
    </location>
</feature>
<accession>A0A382ICI0</accession>
<dbReference type="InterPro" id="IPR008824">
    <property type="entry name" value="RuvB-like_N"/>
</dbReference>
<dbReference type="GO" id="GO:0005524">
    <property type="term" value="F:ATP binding"/>
    <property type="evidence" value="ECO:0007669"/>
    <property type="project" value="UniProtKB-KW"/>
</dbReference>
<dbReference type="GO" id="GO:0009378">
    <property type="term" value="F:four-way junction helicase activity"/>
    <property type="evidence" value="ECO:0007669"/>
    <property type="project" value="InterPro"/>
</dbReference>
<dbReference type="GO" id="GO:0017116">
    <property type="term" value="F:single-stranded DNA helicase activity"/>
    <property type="evidence" value="ECO:0007669"/>
    <property type="project" value="TreeGrafter"/>
</dbReference>
<name>A0A382ICI0_9ZZZZ</name>
<evidence type="ECO:0000313" key="4">
    <source>
        <dbReference type="EMBL" id="SVB97258.1"/>
    </source>
</evidence>
<sequence length="83" mass="9310">MADLFDHALQQRQGRDAPLAARLRPRNFDEFVGQEHLLGPDRVLRKAIESDQLPSLVLWGPPGSGKTTLAHIIALQTKCYFES</sequence>
<evidence type="ECO:0000259" key="3">
    <source>
        <dbReference type="Pfam" id="PF05496"/>
    </source>
</evidence>
<gene>
    <name evidence="4" type="ORF">METZ01_LOCUS250112</name>
</gene>
<dbReference type="EMBL" id="UINC01066492">
    <property type="protein sequence ID" value="SVB97258.1"/>
    <property type="molecule type" value="Genomic_DNA"/>
</dbReference>
<keyword evidence="1" id="KW-0547">Nucleotide-binding</keyword>
<dbReference type="PANTHER" id="PTHR13779:SF7">
    <property type="entry name" value="ATPASE WRNIP1"/>
    <property type="match status" value="1"/>
</dbReference>
<dbReference type="InterPro" id="IPR027417">
    <property type="entry name" value="P-loop_NTPase"/>
</dbReference>
<organism evidence="4">
    <name type="scientific">marine metagenome</name>
    <dbReference type="NCBI Taxonomy" id="408172"/>
    <lineage>
        <taxon>unclassified sequences</taxon>
        <taxon>metagenomes</taxon>
        <taxon>ecological metagenomes</taxon>
    </lineage>
</organism>
<keyword evidence="2" id="KW-0067">ATP-binding</keyword>
<dbReference type="PANTHER" id="PTHR13779">
    <property type="entry name" value="WERNER HELICASE-INTERACTING PROTEIN 1 FAMILY MEMBER"/>
    <property type="match status" value="1"/>
</dbReference>
<feature type="non-terminal residue" evidence="4">
    <location>
        <position position="83"/>
    </location>
</feature>
<dbReference type="GO" id="GO:0000731">
    <property type="term" value="P:DNA synthesis involved in DNA repair"/>
    <property type="evidence" value="ECO:0007669"/>
    <property type="project" value="TreeGrafter"/>
</dbReference>
<evidence type="ECO:0000256" key="1">
    <source>
        <dbReference type="ARBA" id="ARBA00022741"/>
    </source>
</evidence>
<reference evidence="4" key="1">
    <citation type="submission" date="2018-05" db="EMBL/GenBank/DDBJ databases">
        <authorList>
            <person name="Lanie J.A."/>
            <person name="Ng W.-L."/>
            <person name="Kazmierczak K.M."/>
            <person name="Andrzejewski T.M."/>
            <person name="Davidsen T.M."/>
            <person name="Wayne K.J."/>
            <person name="Tettelin H."/>
            <person name="Glass J.I."/>
            <person name="Rusch D."/>
            <person name="Podicherti R."/>
            <person name="Tsui H.-C.T."/>
            <person name="Winkler M.E."/>
        </authorList>
    </citation>
    <scope>NUCLEOTIDE SEQUENCE</scope>
</reference>
<evidence type="ECO:0000256" key="2">
    <source>
        <dbReference type="ARBA" id="ARBA00022840"/>
    </source>
</evidence>